<reference evidence="3" key="1">
    <citation type="journal article" date="2013" name="Nature">
        <title>Draft genome of the wheat A-genome progenitor Triticum urartu.</title>
        <authorList>
            <person name="Ling H.Q."/>
            <person name="Zhao S."/>
            <person name="Liu D."/>
            <person name="Wang J."/>
            <person name="Sun H."/>
            <person name="Zhang C."/>
            <person name="Fan H."/>
            <person name="Li D."/>
            <person name="Dong L."/>
            <person name="Tao Y."/>
            <person name="Gao C."/>
            <person name="Wu H."/>
            <person name="Li Y."/>
            <person name="Cui Y."/>
            <person name="Guo X."/>
            <person name="Zheng S."/>
            <person name="Wang B."/>
            <person name="Yu K."/>
            <person name="Liang Q."/>
            <person name="Yang W."/>
            <person name="Lou X."/>
            <person name="Chen J."/>
            <person name="Feng M."/>
            <person name="Jian J."/>
            <person name="Zhang X."/>
            <person name="Luo G."/>
            <person name="Jiang Y."/>
            <person name="Liu J."/>
            <person name="Wang Z."/>
            <person name="Sha Y."/>
            <person name="Zhang B."/>
            <person name="Wu H."/>
            <person name="Tang D."/>
            <person name="Shen Q."/>
            <person name="Xue P."/>
            <person name="Zou S."/>
            <person name="Wang X."/>
            <person name="Liu X."/>
            <person name="Wang F."/>
            <person name="Yang Y."/>
            <person name="An X."/>
            <person name="Dong Z."/>
            <person name="Zhang K."/>
            <person name="Zhang X."/>
            <person name="Luo M.C."/>
            <person name="Dvorak J."/>
            <person name="Tong Y."/>
            <person name="Wang J."/>
            <person name="Yang H."/>
            <person name="Li Z."/>
            <person name="Wang D."/>
            <person name="Zhang A."/>
            <person name="Wang J."/>
        </authorList>
    </citation>
    <scope>NUCLEOTIDE SEQUENCE</scope>
    <source>
        <strain evidence="3">cv. G1812</strain>
    </source>
</reference>
<organism evidence="2 3">
    <name type="scientific">Triticum urartu</name>
    <name type="common">Red wild einkorn</name>
    <name type="synonym">Crithodium urartu</name>
    <dbReference type="NCBI Taxonomy" id="4572"/>
    <lineage>
        <taxon>Eukaryota</taxon>
        <taxon>Viridiplantae</taxon>
        <taxon>Streptophyta</taxon>
        <taxon>Embryophyta</taxon>
        <taxon>Tracheophyta</taxon>
        <taxon>Spermatophyta</taxon>
        <taxon>Magnoliopsida</taxon>
        <taxon>Liliopsida</taxon>
        <taxon>Poales</taxon>
        <taxon>Poaceae</taxon>
        <taxon>BOP clade</taxon>
        <taxon>Pooideae</taxon>
        <taxon>Triticodae</taxon>
        <taxon>Triticeae</taxon>
        <taxon>Triticinae</taxon>
        <taxon>Triticum</taxon>
    </lineage>
</organism>
<reference evidence="2" key="2">
    <citation type="submission" date="2018-03" db="EMBL/GenBank/DDBJ databases">
        <title>The Triticum urartu genome reveals the dynamic nature of wheat genome evolution.</title>
        <authorList>
            <person name="Ling H."/>
            <person name="Ma B."/>
            <person name="Shi X."/>
            <person name="Liu H."/>
            <person name="Dong L."/>
            <person name="Sun H."/>
            <person name="Cao Y."/>
            <person name="Gao Q."/>
            <person name="Zheng S."/>
            <person name="Li Y."/>
            <person name="Yu Y."/>
            <person name="Du H."/>
            <person name="Qi M."/>
            <person name="Li Y."/>
            <person name="Yu H."/>
            <person name="Cui Y."/>
            <person name="Wang N."/>
            <person name="Chen C."/>
            <person name="Wu H."/>
            <person name="Zhao Y."/>
            <person name="Zhang J."/>
            <person name="Li Y."/>
            <person name="Zhou W."/>
            <person name="Zhang B."/>
            <person name="Hu W."/>
            <person name="Eijk M."/>
            <person name="Tang J."/>
            <person name="Witsenboer H."/>
            <person name="Zhao S."/>
            <person name="Li Z."/>
            <person name="Zhang A."/>
            <person name="Wang D."/>
            <person name="Liang C."/>
        </authorList>
    </citation>
    <scope>NUCLEOTIDE SEQUENCE [LARGE SCALE GENOMIC DNA]</scope>
    <source>
        <strain evidence="2">cv. G1812</strain>
    </source>
</reference>
<feature type="region of interest" description="Disordered" evidence="1">
    <location>
        <begin position="232"/>
        <end position="258"/>
    </location>
</feature>
<sequence length="258" mass="26727">AILRAGVHAKHIQFHRPHLLLPPRPHPLPPLVPLPPRPVRVGRPGVEQGAAAVGGSVAAAVGALAPVGLPRDAATVGGAEEAEVEAAPTVLVGEIPAEALGHLLERPVAVVVDVVELGGSGARAPTRRGRRRRGRRAPRAPGAPRPACPHSRAPRPPSAGRTAAACPASGPCACQSRSHGPSRAARTRRRPRWPRAGGGGGSWRVWAAWQWSGDGEGGREALLGFGVSAEAPGRKGRPLQRRAGAWRAGGGRRAWKLP</sequence>
<dbReference type="AlphaFoldDB" id="A0A8R7PW59"/>
<feature type="compositionally biased region" description="Low complexity" evidence="1">
    <location>
        <begin position="163"/>
        <end position="174"/>
    </location>
</feature>
<dbReference type="EnsemblPlants" id="TuG1812G0300004566.01.T01">
    <property type="protein sequence ID" value="TuG1812G0300004566.01.T01.cds421179"/>
    <property type="gene ID" value="TuG1812G0300004566.01"/>
</dbReference>
<evidence type="ECO:0000256" key="1">
    <source>
        <dbReference type="SAM" id="MobiDB-lite"/>
    </source>
</evidence>
<feature type="compositionally biased region" description="Basic residues" evidence="1">
    <location>
        <begin position="125"/>
        <end position="138"/>
    </location>
</feature>
<evidence type="ECO:0000313" key="2">
    <source>
        <dbReference type="EnsemblPlants" id="TuG1812G0300004566.01.T01.cds421179"/>
    </source>
</evidence>
<evidence type="ECO:0000313" key="3">
    <source>
        <dbReference type="Proteomes" id="UP000015106"/>
    </source>
</evidence>
<proteinExistence type="predicted"/>
<dbReference type="Gramene" id="TuG1812G0300004566.01.T01">
    <property type="protein sequence ID" value="TuG1812G0300004566.01.T01.cds421179"/>
    <property type="gene ID" value="TuG1812G0300004566.01"/>
</dbReference>
<reference evidence="2" key="3">
    <citation type="submission" date="2022-06" db="UniProtKB">
        <authorList>
            <consortium name="EnsemblPlants"/>
        </authorList>
    </citation>
    <scope>IDENTIFICATION</scope>
</reference>
<feature type="region of interest" description="Disordered" evidence="1">
    <location>
        <begin position="120"/>
        <end position="200"/>
    </location>
</feature>
<name>A0A8R7PW59_TRIUA</name>
<dbReference type="Proteomes" id="UP000015106">
    <property type="component" value="Chromosome 3"/>
</dbReference>
<keyword evidence="3" id="KW-1185">Reference proteome</keyword>
<accession>A0A8R7PW59</accession>
<protein>
    <submittedName>
        <fullName evidence="2">Uncharacterized protein</fullName>
    </submittedName>
</protein>